<keyword evidence="5 13" id="KW-0812">Transmembrane</keyword>
<keyword evidence="7 13" id="KW-1133">Transmembrane helix</keyword>
<feature type="transmembrane region" description="Helical" evidence="13">
    <location>
        <begin position="268"/>
        <end position="290"/>
    </location>
</feature>
<evidence type="ECO:0000313" key="16">
    <source>
        <dbReference type="Proteomes" id="UP000591131"/>
    </source>
</evidence>
<dbReference type="PANTHER" id="PTHR19353">
    <property type="entry name" value="FATTY ACID DESATURASE 2"/>
    <property type="match status" value="1"/>
</dbReference>
<keyword evidence="16" id="KW-1185">Reference proteome</keyword>
<organism evidence="15 16">
    <name type="scientific">Perkinsus chesapeaki</name>
    <name type="common">Clam parasite</name>
    <name type="synonym">Perkinsus andrewsi</name>
    <dbReference type="NCBI Taxonomy" id="330153"/>
    <lineage>
        <taxon>Eukaryota</taxon>
        <taxon>Sar</taxon>
        <taxon>Alveolata</taxon>
        <taxon>Perkinsozoa</taxon>
        <taxon>Perkinsea</taxon>
        <taxon>Perkinsida</taxon>
        <taxon>Perkinsidae</taxon>
        <taxon>Perkinsus</taxon>
    </lineage>
</organism>
<keyword evidence="8" id="KW-0560">Oxidoreductase</keyword>
<dbReference type="InterPro" id="IPR001199">
    <property type="entry name" value="Cyt_B5-like_heme/steroid-bd"/>
</dbReference>
<dbReference type="SUPFAM" id="SSF55856">
    <property type="entry name" value="Cytochrome b5-like heme/steroid binding domain"/>
    <property type="match status" value="1"/>
</dbReference>
<evidence type="ECO:0000256" key="3">
    <source>
        <dbReference type="ARBA" id="ARBA00009295"/>
    </source>
</evidence>
<dbReference type="PIRSF" id="PIRSF015921">
    <property type="entry name" value="FA_sphinglp_des"/>
    <property type="match status" value="1"/>
</dbReference>
<keyword evidence="11 13" id="KW-0472">Membrane</keyword>
<comment type="similarity">
    <text evidence="3">Belongs to the fatty acid desaturase type 1 family.</text>
</comment>
<dbReference type="Pfam" id="PF00487">
    <property type="entry name" value="FA_desaturase"/>
    <property type="match status" value="1"/>
</dbReference>
<protein>
    <recommendedName>
        <fullName evidence="14">Cytochrome b5 heme-binding domain-containing protein</fullName>
    </recommendedName>
</protein>
<evidence type="ECO:0000313" key="15">
    <source>
        <dbReference type="EMBL" id="KAF4670602.1"/>
    </source>
</evidence>
<gene>
    <name evidence="15" type="ORF">FOL47_001925</name>
</gene>
<dbReference type="PROSITE" id="PS50255">
    <property type="entry name" value="CYTOCHROME_B5_2"/>
    <property type="match status" value="1"/>
</dbReference>
<evidence type="ECO:0000256" key="12">
    <source>
        <dbReference type="SAM" id="MobiDB-lite"/>
    </source>
</evidence>
<comment type="subcellular location">
    <subcellularLocation>
        <location evidence="1">Membrane</location>
        <topology evidence="1">Multi-pass membrane protein</topology>
    </subcellularLocation>
</comment>
<evidence type="ECO:0000256" key="11">
    <source>
        <dbReference type="ARBA" id="ARBA00023136"/>
    </source>
</evidence>
<dbReference type="OrthoDB" id="260091at2759"/>
<comment type="caution">
    <text evidence="15">The sequence shown here is derived from an EMBL/GenBank/DDBJ whole genome shotgun (WGS) entry which is preliminary data.</text>
</comment>
<dbReference type="GO" id="GO:0016717">
    <property type="term" value="F:oxidoreductase activity, acting on paired donors, with oxidation of a pair of donors resulting in the reduction of molecular oxygen to two molecules of water"/>
    <property type="evidence" value="ECO:0007669"/>
    <property type="project" value="TreeGrafter"/>
</dbReference>
<keyword evidence="10" id="KW-0443">Lipid metabolism</keyword>
<accession>A0A7J6MG31</accession>
<dbReference type="GO" id="GO:0016020">
    <property type="term" value="C:membrane"/>
    <property type="evidence" value="ECO:0007669"/>
    <property type="project" value="UniProtKB-SubCell"/>
</dbReference>
<keyword evidence="9" id="KW-0408">Iron</keyword>
<evidence type="ECO:0000256" key="6">
    <source>
        <dbReference type="ARBA" id="ARBA00022723"/>
    </source>
</evidence>
<evidence type="ECO:0000256" key="7">
    <source>
        <dbReference type="ARBA" id="ARBA00022989"/>
    </source>
</evidence>
<evidence type="ECO:0000259" key="14">
    <source>
        <dbReference type="PROSITE" id="PS50255"/>
    </source>
</evidence>
<feature type="transmembrane region" description="Helical" evidence="13">
    <location>
        <begin position="311"/>
        <end position="332"/>
    </location>
</feature>
<dbReference type="EMBL" id="JAAPAO010000149">
    <property type="protein sequence ID" value="KAF4670602.1"/>
    <property type="molecule type" value="Genomic_DNA"/>
</dbReference>
<dbReference type="InterPro" id="IPR012171">
    <property type="entry name" value="Fatty_acid_desaturase"/>
</dbReference>
<evidence type="ECO:0000256" key="9">
    <source>
        <dbReference type="ARBA" id="ARBA00023004"/>
    </source>
</evidence>
<proteinExistence type="inferred from homology"/>
<name>A0A7J6MG31_PERCH</name>
<dbReference type="Pfam" id="PF00173">
    <property type="entry name" value="Cyt-b5"/>
    <property type="match status" value="1"/>
</dbReference>
<feature type="transmembrane region" description="Helical" evidence="13">
    <location>
        <begin position="143"/>
        <end position="173"/>
    </location>
</feature>
<feature type="region of interest" description="Disordered" evidence="12">
    <location>
        <begin position="1"/>
        <end position="25"/>
    </location>
</feature>
<evidence type="ECO:0000256" key="2">
    <source>
        <dbReference type="ARBA" id="ARBA00005189"/>
    </source>
</evidence>
<comment type="pathway">
    <text evidence="2">Lipid metabolism.</text>
</comment>
<dbReference type="GO" id="GO:0046872">
    <property type="term" value="F:metal ion binding"/>
    <property type="evidence" value="ECO:0007669"/>
    <property type="project" value="UniProtKB-KW"/>
</dbReference>
<dbReference type="Gene3D" id="3.10.120.10">
    <property type="entry name" value="Cytochrome b5-like heme/steroid binding domain"/>
    <property type="match status" value="1"/>
</dbReference>
<evidence type="ECO:0000256" key="5">
    <source>
        <dbReference type="ARBA" id="ARBA00022692"/>
    </source>
</evidence>
<keyword evidence="4" id="KW-0349">Heme</keyword>
<dbReference type="PANTHER" id="PTHR19353:SF30">
    <property type="entry name" value="DELTA 8-(E)-SPHINGOLIPID DESATURASE"/>
    <property type="match status" value="1"/>
</dbReference>
<evidence type="ECO:0000256" key="8">
    <source>
        <dbReference type="ARBA" id="ARBA00023002"/>
    </source>
</evidence>
<dbReference type="Proteomes" id="UP000591131">
    <property type="component" value="Unassembled WGS sequence"/>
</dbReference>
<feature type="domain" description="Cytochrome b5 heme-binding" evidence="14">
    <location>
        <begin position="17"/>
        <end position="107"/>
    </location>
</feature>
<dbReference type="AlphaFoldDB" id="A0A7J6MG31"/>
<evidence type="ECO:0000256" key="13">
    <source>
        <dbReference type="SAM" id="Phobius"/>
    </source>
</evidence>
<keyword evidence="6" id="KW-0479">Metal-binding</keyword>
<evidence type="ECO:0000256" key="1">
    <source>
        <dbReference type="ARBA" id="ARBA00004141"/>
    </source>
</evidence>
<sequence>MSDSQPGSPPSPASTAPSEVSRSPLIKRDAEAHSVTVFTMDEVRQKRLVVIDGKVYDVKQWVAEGRHPGGDVILKCLGRDVTSLFRGIHHPGVAKHFLPPLEVGRLDPASTLDEAEADFIKLERHVRQLGYYRQKWSYYAGRMAIVLAFLFCAIVSVLNGWVLAGAICLGMFWQQGAFIAHDACHRGCGDGDGRGPSWTGWFVGSLMFGISAGMWSEEHAAHHCFPRRPREDPQFNYLPTFLITQKELPYSNRWEELVARLIVPVQHFVVAPLAMTIGRFNFYIISILFSCRRAIQYHIKVESIPMHCAPVADLMGISLFWCWYGLFLYYLVPSEGRLLFLLLSNCTAGMLHVQLLVSHLAVDCYHSHEEPAWFRLQCNTSRNVDTWAHWFWGGLDYQIEHHLFPRLPRHSLSLVQPMVQELCRKHNVPYRSEGEIKTLAMIFDDLRSLASIVADPV</sequence>
<dbReference type="GO" id="GO:0006629">
    <property type="term" value="P:lipid metabolic process"/>
    <property type="evidence" value="ECO:0007669"/>
    <property type="project" value="UniProtKB-KW"/>
</dbReference>
<dbReference type="InterPro" id="IPR005804">
    <property type="entry name" value="FA_desaturase_dom"/>
</dbReference>
<reference evidence="15 16" key="1">
    <citation type="submission" date="2020-04" db="EMBL/GenBank/DDBJ databases">
        <title>Perkinsus chesapeaki whole genome sequence.</title>
        <authorList>
            <person name="Bogema D.R."/>
        </authorList>
    </citation>
    <scope>NUCLEOTIDE SEQUENCE [LARGE SCALE GENOMIC DNA]</scope>
    <source>
        <strain evidence="15">ATCC PRA-425</strain>
    </source>
</reference>
<evidence type="ECO:0000256" key="4">
    <source>
        <dbReference type="ARBA" id="ARBA00022617"/>
    </source>
</evidence>
<dbReference type="CDD" id="cd03506">
    <property type="entry name" value="Delta6-FADS-like"/>
    <property type="match status" value="1"/>
</dbReference>
<dbReference type="SMART" id="SM01117">
    <property type="entry name" value="Cyt-b5"/>
    <property type="match status" value="1"/>
</dbReference>
<evidence type="ECO:0000256" key="10">
    <source>
        <dbReference type="ARBA" id="ARBA00023098"/>
    </source>
</evidence>
<dbReference type="InterPro" id="IPR036400">
    <property type="entry name" value="Cyt_B5-like_heme/steroid_sf"/>
</dbReference>